<name>A0A0F9NH48_9ZZZZ</name>
<accession>A0A0F9NH48</accession>
<feature type="domain" description="DUF2061" evidence="2">
    <location>
        <begin position="65"/>
        <end position="92"/>
    </location>
</feature>
<proteinExistence type="predicted"/>
<dbReference type="AlphaFoldDB" id="A0A0F9NH48"/>
<sequence length="128" mass="14557">MLIPERHKVYTDAVLDYAIPGKGILRSMAKTCTWRILASTDTFLAGYFILPWILPLLGFEPVEPNVALAGGIAIFEIVSKMFLYFFHERAWAHVGEHRYPAKKRRVRINCRNCGTVNSKTVTESEKDA</sequence>
<dbReference type="EMBL" id="LAZR01007005">
    <property type="protein sequence ID" value="KKM88120.1"/>
    <property type="molecule type" value="Genomic_DNA"/>
</dbReference>
<evidence type="ECO:0000259" key="2">
    <source>
        <dbReference type="Pfam" id="PF09834"/>
    </source>
</evidence>
<protein>
    <recommendedName>
        <fullName evidence="2">DUF2061 domain-containing protein</fullName>
    </recommendedName>
</protein>
<dbReference type="InterPro" id="IPR018638">
    <property type="entry name" value="DUF2061_membrane"/>
</dbReference>
<evidence type="ECO:0000313" key="3">
    <source>
        <dbReference type="EMBL" id="KKM88120.1"/>
    </source>
</evidence>
<evidence type="ECO:0000256" key="1">
    <source>
        <dbReference type="SAM" id="Phobius"/>
    </source>
</evidence>
<dbReference type="Pfam" id="PF09834">
    <property type="entry name" value="DUF2061"/>
    <property type="match status" value="1"/>
</dbReference>
<feature type="transmembrane region" description="Helical" evidence="1">
    <location>
        <begin position="32"/>
        <end position="54"/>
    </location>
</feature>
<organism evidence="3">
    <name type="scientific">marine sediment metagenome</name>
    <dbReference type="NCBI Taxonomy" id="412755"/>
    <lineage>
        <taxon>unclassified sequences</taxon>
        <taxon>metagenomes</taxon>
        <taxon>ecological metagenomes</taxon>
    </lineage>
</organism>
<comment type="caution">
    <text evidence="3">The sequence shown here is derived from an EMBL/GenBank/DDBJ whole genome shotgun (WGS) entry which is preliminary data.</text>
</comment>
<gene>
    <name evidence="3" type="ORF">LCGC14_1261970</name>
</gene>
<keyword evidence="1" id="KW-0812">Transmembrane</keyword>
<feature type="transmembrane region" description="Helical" evidence="1">
    <location>
        <begin position="66"/>
        <end position="86"/>
    </location>
</feature>
<keyword evidence="1" id="KW-0472">Membrane</keyword>
<reference evidence="3" key="1">
    <citation type="journal article" date="2015" name="Nature">
        <title>Complex archaea that bridge the gap between prokaryotes and eukaryotes.</title>
        <authorList>
            <person name="Spang A."/>
            <person name="Saw J.H."/>
            <person name="Jorgensen S.L."/>
            <person name="Zaremba-Niedzwiedzka K."/>
            <person name="Martijn J."/>
            <person name="Lind A.E."/>
            <person name="van Eijk R."/>
            <person name="Schleper C."/>
            <person name="Guy L."/>
            <person name="Ettema T.J."/>
        </authorList>
    </citation>
    <scope>NUCLEOTIDE SEQUENCE</scope>
</reference>
<keyword evidence="1" id="KW-1133">Transmembrane helix</keyword>